<proteinExistence type="predicted"/>
<dbReference type="AlphaFoldDB" id="A0A2D4LFX4"/>
<dbReference type="EMBL" id="IACM01012280">
    <property type="protein sequence ID" value="LAB19937.1"/>
    <property type="molecule type" value="Transcribed_RNA"/>
</dbReference>
<reference evidence="1" key="1">
    <citation type="submission" date="2017-07" db="EMBL/GenBank/DDBJ databases">
        <authorList>
            <person name="Mikheyev A."/>
            <person name="Grau M."/>
        </authorList>
    </citation>
    <scope>NUCLEOTIDE SEQUENCE</scope>
    <source>
        <tissue evidence="1">Venom_gland</tissue>
    </source>
</reference>
<protein>
    <submittedName>
        <fullName evidence="1">Uncharacterized protein</fullName>
    </submittedName>
</protein>
<name>A0A2D4LFX4_9SAUR</name>
<sequence length="111" mass="12628">MEQSKTESQIKLCTGDEHITAKTLSYIFNLPLFQILIGLYKVLAMICPSPVHNPIRNSVLPCSTPRTVPSILNLSDNCKWENCQAWTTKTHRCKVQISYFIVPCPLYTTIK</sequence>
<reference evidence="1" key="2">
    <citation type="submission" date="2017-11" db="EMBL/GenBank/DDBJ databases">
        <title>Coralsnake Venomics: Analyses of Venom Gland Transcriptomes and Proteomes of Six Brazilian Taxa.</title>
        <authorList>
            <person name="Aird S.D."/>
            <person name="Jorge da Silva N."/>
            <person name="Qiu L."/>
            <person name="Villar-Briones A."/>
            <person name="Aparecida-Saddi V."/>
            <person name="Campos-Telles M.P."/>
            <person name="Grau M."/>
            <person name="Mikheyev A.S."/>
        </authorList>
    </citation>
    <scope>NUCLEOTIDE SEQUENCE</scope>
    <source>
        <tissue evidence="1">Venom_gland</tissue>
    </source>
</reference>
<evidence type="ECO:0000313" key="1">
    <source>
        <dbReference type="EMBL" id="LAB19937.1"/>
    </source>
</evidence>
<accession>A0A2D4LFX4</accession>
<organism evidence="1">
    <name type="scientific">Micrurus spixii</name>
    <name type="common">Amazon coral snake</name>
    <dbReference type="NCBI Taxonomy" id="129469"/>
    <lineage>
        <taxon>Eukaryota</taxon>
        <taxon>Metazoa</taxon>
        <taxon>Chordata</taxon>
        <taxon>Craniata</taxon>
        <taxon>Vertebrata</taxon>
        <taxon>Euteleostomi</taxon>
        <taxon>Lepidosauria</taxon>
        <taxon>Squamata</taxon>
        <taxon>Bifurcata</taxon>
        <taxon>Unidentata</taxon>
        <taxon>Episquamata</taxon>
        <taxon>Toxicofera</taxon>
        <taxon>Serpentes</taxon>
        <taxon>Colubroidea</taxon>
        <taxon>Elapidae</taxon>
        <taxon>Elapinae</taxon>
        <taxon>Micrurus</taxon>
    </lineage>
</organism>